<evidence type="ECO:0000256" key="1">
    <source>
        <dbReference type="ARBA" id="ARBA00009986"/>
    </source>
</evidence>
<dbReference type="Gene3D" id="3.40.605.10">
    <property type="entry name" value="Aldehyde Dehydrogenase, Chain A, domain 1"/>
    <property type="match status" value="1"/>
</dbReference>
<dbReference type="GO" id="GO:0016620">
    <property type="term" value="F:oxidoreductase activity, acting on the aldehyde or oxo group of donors, NAD or NADP as acceptor"/>
    <property type="evidence" value="ECO:0007669"/>
    <property type="project" value="InterPro"/>
</dbReference>
<dbReference type="InterPro" id="IPR015590">
    <property type="entry name" value="Aldehyde_DH_dom"/>
</dbReference>
<gene>
    <name evidence="4" type="ORF">H1191_06460</name>
</gene>
<evidence type="ECO:0000313" key="5">
    <source>
        <dbReference type="Proteomes" id="UP000535491"/>
    </source>
</evidence>
<dbReference type="InterPro" id="IPR016162">
    <property type="entry name" value="Ald_DH_N"/>
</dbReference>
<dbReference type="FunFam" id="3.40.605.10:FF:000007">
    <property type="entry name" value="NAD/NADP-dependent betaine aldehyde dehydrogenase"/>
    <property type="match status" value="1"/>
</dbReference>
<accession>A0A7W1WQ03</accession>
<dbReference type="EMBL" id="JACEIQ010000004">
    <property type="protein sequence ID" value="MBA4493945.1"/>
    <property type="molecule type" value="Genomic_DNA"/>
</dbReference>
<evidence type="ECO:0000259" key="3">
    <source>
        <dbReference type="Pfam" id="PF00171"/>
    </source>
</evidence>
<keyword evidence="5" id="KW-1185">Reference proteome</keyword>
<feature type="domain" description="Aldehyde dehydrogenase" evidence="3">
    <location>
        <begin position="25"/>
        <end position="481"/>
    </location>
</feature>
<dbReference type="PANTHER" id="PTHR11699">
    <property type="entry name" value="ALDEHYDE DEHYDROGENASE-RELATED"/>
    <property type="match status" value="1"/>
</dbReference>
<organism evidence="4 5">
    <name type="scientific">Paenactinomyces guangxiensis</name>
    <dbReference type="NCBI Taxonomy" id="1490290"/>
    <lineage>
        <taxon>Bacteria</taxon>
        <taxon>Bacillati</taxon>
        <taxon>Bacillota</taxon>
        <taxon>Bacilli</taxon>
        <taxon>Bacillales</taxon>
        <taxon>Thermoactinomycetaceae</taxon>
        <taxon>Paenactinomyces</taxon>
    </lineage>
</organism>
<dbReference type="InterPro" id="IPR016161">
    <property type="entry name" value="Ald_DH/histidinol_DH"/>
</dbReference>
<keyword evidence="2" id="KW-0560">Oxidoreductase</keyword>
<dbReference type="Gene3D" id="3.40.309.10">
    <property type="entry name" value="Aldehyde Dehydrogenase, Chain A, domain 2"/>
    <property type="match status" value="1"/>
</dbReference>
<proteinExistence type="inferred from homology"/>
<dbReference type="CDD" id="cd07114">
    <property type="entry name" value="ALDH_DhaS"/>
    <property type="match status" value="1"/>
</dbReference>
<dbReference type="AlphaFoldDB" id="A0A7W1WQ03"/>
<dbReference type="InterPro" id="IPR016163">
    <property type="entry name" value="Ald_DH_C"/>
</dbReference>
<dbReference type="Proteomes" id="UP000535491">
    <property type="component" value="Unassembled WGS sequence"/>
</dbReference>
<comment type="similarity">
    <text evidence="1">Belongs to the aldehyde dehydrogenase family.</text>
</comment>
<evidence type="ECO:0000256" key="2">
    <source>
        <dbReference type="ARBA" id="ARBA00023002"/>
    </source>
</evidence>
<protein>
    <submittedName>
        <fullName evidence="4">Aldehyde dehydrogenase</fullName>
    </submittedName>
</protein>
<dbReference type="Pfam" id="PF00171">
    <property type="entry name" value="Aldedh"/>
    <property type="match status" value="1"/>
</dbReference>
<comment type="caution">
    <text evidence="4">The sequence shown here is derived from an EMBL/GenBank/DDBJ whole genome shotgun (WGS) entry which is preliminary data.</text>
</comment>
<dbReference type="SUPFAM" id="SSF53720">
    <property type="entry name" value="ALDH-like"/>
    <property type="match status" value="1"/>
</dbReference>
<evidence type="ECO:0000313" key="4">
    <source>
        <dbReference type="EMBL" id="MBA4493945.1"/>
    </source>
</evidence>
<dbReference type="FunFam" id="3.40.309.10:FF:000012">
    <property type="entry name" value="Betaine aldehyde dehydrogenase"/>
    <property type="match status" value="1"/>
</dbReference>
<name>A0A7W1WQ03_9BACL</name>
<sequence>MVKLVKLKNRYDLFINGEEQQVSTNKYFQVYNPATGEKITEVAEGGAEDVDSAVNSARQCFESGIWSRMGVSQRAKILQRIGDRLERELETFIYLESLCTGRPIREMAAQLKRLPEWFDYYAGLIRTFEGTVPPFSGNYLNYTKRVPLGVIAIVTPWNHPMLILIKKLVAALAAGNSVVVKPSEFTPITTLMLARIALDEGLPRGAFNVVTGFGPVAGAELCNHPEINKIDLTGGTQTGKKVASMAGSNLAKVSCELGGKASVLFFEDCDLEQAVNGAAFASFIATGQTCVQGARLLVHTSIYNEFAERLVEKAKSIRLGDPLELSTQMGPLISEMQLKKTEDYVQIALNEGATLLYGGTRPKEMPAGYFYQPTIFKDVHNEMRIAQEEVFGPVTCLIPFETEEEAIQLANATDFGLAMGVWTNDVKRAHAVADKLECGIVWINDHHRLDPSSPWGGVKDSGIGRENGVECFRDYTEVKSIIVNYDRQSFDWYEDSDEIKRYS</sequence>
<reference evidence="4 5" key="1">
    <citation type="submission" date="2020-07" db="EMBL/GenBank/DDBJ databases">
        <authorList>
            <person name="Feng H."/>
        </authorList>
    </citation>
    <scope>NUCLEOTIDE SEQUENCE [LARGE SCALE GENOMIC DNA]</scope>
    <source>
        <strain evidence="5">s-10</strain>
    </source>
</reference>